<dbReference type="InterPro" id="IPR034079">
    <property type="entry name" value="R3H_KhpB"/>
</dbReference>
<sequence length="152" mass="17300">MDQSKIKEILSNVLSQLALNEDQIAIDLADDENVNISLTLPQESAGVFVGHHGEGLSALRMIFSLIIFQRFGVWPKLHLNVNDYQERREETLKELAQDAAERAVSLQKEIILPNLSSYERRIIHMFLSEFPGIKTESRGEAPFRQMVIVPQN</sequence>
<dbReference type="PANTHER" id="PTHR35800">
    <property type="entry name" value="PROTEIN JAG"/>
    <property type="match status" value="1"/>
</dbReference>
<dbReference type="PANTHER" id="PTHR35800:SF1">
    <property type="entry name" value="RNA-BINDING PROTEIN KHPB"/>
    <property type="match status" value="1"/>
</dbReference>
<dbReference type="Pfam" id="PF01424">
    <property type="entry name" value="R3H"/>
    <property type="match status" value="1"/>
</dbReference>
<dbReference type="AlphaFoldDB" id="A0A0G1C1C9"/>
<dbReference type="InterPro" id="IPR036867">
    <property type="entry name" value="R3H_dom_sf"/>
</dbReference>
<evidence type="ECO:0000256" key="1">
    <source>
        <dbReference type="SAM" id="Coils"/>
    </source>
</evidence>
<dbReference type="SMART" id="SM00393">
    <property type="entry name" value="R3H"/>
    <property type="match status" value="1"/>
</dbReference>
<name>A0A0G1C1C9_9BACT</name>
<gene>
    <name evidence="3" type="ORF">UV06_C0001G0177</name>
</gene>
<organism evidence="3 4">
    <name type="scientific">Candidatus Collierbacteria bacterium GW2011_GWA2_42_17</name>
    <dbReference type="NCBI Taxonomy" id="1618378"/>
    <lineage>
        <taxon>Bacteria</taxon>
        <taxon>Candidatus Collieribacteriota</taxon>
    </lineage>
</organism>
<dbReference type="InterPro" id="IPR001374">
    <property type="entry name" value="R3H_dom"/>
</dbReference>
<dbReference type="CDD" id="cd02644">
    <property type="entry name" value="R3H_jag"/>
    <property type="match status" value="1"/>
</dbReference>
<keyword evidence="1" id="KW-0175">Coiled coil</keyword>
<reference evidence="3 4" key="1">
    <citation type="journal article" date="2015" name="Nature">
        <title>rRNA introns, odd ribosomes, and small enigmatic genomes across a large radiation of phyla.</title>
        <authorList>
            <person name="Brown C.T."/>
            <person name="Hug L.A."/>
            <person name="Thomas B.C."/>
            <person name="Sharon I."/>
            <person name="Castelle C.J."/>
            <person name="Singh A."/>
            <person name="Wilkins M.J."/>
            <person name="Williams K.H."/>
            <person name="Banfield J.F."/>
        </authorList>
    </citation>
    <scope>NUCLEOTIDE SEQUENCE [LARGE SCALE GENOMIC DNA]</scope>
</reference>
<feature type="coiled-coil region" evidence="1">
    <location>
        <begin position="81"/>
        <end position="109"/>
    </location>
</feature>
<accession>A0A0G1C1C9</accession>
<dbReference type="SUPFAM" id="SSF82708">
    <property type="entry name" value="R3H domain"/>
    <property type="match status" value="1"/>
</dbReference>
<comment type="caution">
    <text evidence="3">The sequence shown here is derived from an EMBL/GenBank/DDBJ whole genome shotgun (WGS) entry which is preliminary data.</text>
</comment>
<dbReference type="Proteomes" id="UP000033854">
    <property type="component" value="Unassembled WGS sequence"/>
</dbReference>
<proteinExistence type="predicted"/>
<dbReference type="GO" id="GO:0003723">
    <property type="term" value="F:RNA binding"/>
    <property type="evidence" value="ECO:0007669"/>
    <property type="project" value="InterPro"/>
</dbReference>
<dbReference type="EMBL" id="LCDA01000001">
    <property type="protein sequence ID" value="KKS43443.1"/>
    <property type="molecule type" value="Genomic_DNA"/>
</dbReference>
<evidence type="ECO:0000313" key="3">
    <source>
        <dbReference type="EMBL" id="KKS43443.1"/>
    </source>
</evidence>
<dbReference type="InterPro" id="IPR039247">
    <property type="entry name" value="KhpB"/>
</dbReference>
<dbReference type="Gene3D" id="3.30.1370.50">
    <property type="entry name" value="R3H-like domain"/>
    <property type="match status" value="1"/>
</dbReference>
<dbReference type="PROSITE" id="PS51061">
    <property type="entry name" value="R3H"/>
    <property type="match status" value="1"/>
</dbReference>
<dbReference type="Gene3D" id="3.30.300.20">
    <property type="match status" value="1"/>
</dbReference>
<feature type="domain" description="R3H" evidence="2">
    <location>
        <begin position="86"/>
        <end position="152"/>
    </location>
</feature>
<dbReference type="InterPro" id="IPR015946">
    <property type="entry name" value="KH_dom-like_a/b"/>
</dbReference>
<protein>
    <submittedName>
        <fullName evidence="3">Jag protein</fullName>
    </submittedName>
</protein>
<evidence type="ECO:0000313" key="4">
    <source>
        <dbReference type="Proteomes" id="UP000033854"/>
    </source>
</evidence>
<evidence type="ECO:0000259" key="2">
    <source>
        <dbReference type="PROSITE" id="PS51061"/>
    </source>
</evidence>